<gene>
    <name evidence="2" type="ORF">PTTG_26552</name>
</gene>
<feature type="region of interest" description="Disordered" evidence="1">
    <location>
        <begin position="321"/>
        <end position="345"/>
    </location>
</feature>
<feature type="region of interest" description="Disordered" evidence="1">
    <location>
        <begin position="1"/>
        <end position="62"/>
    </location>
</feature>
<sequence length="345" mass="38319">MPCVKTQGSPQSKGSARSKTLTPQGEMVTTSTPNEEYKRPKRSTPPISKQSPEVNSDQTGSSLIKRISNSTSDHSSSGTLLTCISGRQHTKPERAKATALVHNLVVQAAKSVIPFIKISLTYQNLQSWDSEPTNLIITTKSGTPWPNFPIWQRKVKTYLAVKSLMKCIEEPLTPNASEQTKLEYVRAAAIISRHIEDNIYNHIITDENVNDAFALWKELKGEYASASVLAIYHAWRKWEDIQYNNNINHYITQLESMLAEFAAMGLDVPGTILSCTIIARILRKRPLLMETLISNAEMLSHPKQIITKMRDIAHHDAVSATMSRDKDTSASSSTALATQAQQSGN</sequence>
<feature type="compositionally biased region" description="Low complexity" evidence="1">
    <location>
        <begin position="329"/>
        <end position="345"/>
    </location>
</feature>
<protein>
    <submittedName>
        <fullName evidence="2 3">Uncharacterized protein</fullName>
    </submittedName>
</protein>
<dbReference type="AlphaFoldDB" id="A0A180GUM1"/>
<feature type="compositionally biased region" description="Polar residues" evidence="1">
    <location>
        <begin position="1"/>
        <end position="34"/>
    </location>
</feature>
<reference evidence="2" key="1">
    <citation type="submission" date="2009-11" db="EMBL/GenBank/DDBJ databases">
        <authorList>
            <consortium name="The Broad Institute Genome Sequencing Platform"/>
            <person name="Ward D."/>
            <person name="Feldgarden M."/>
            <person name="Earl A."/>
            <person name="Young S.K."/>
            <person name="Zeng Q."/>
            <person name="Koehrsen M."/>
            <person name="Alvarado L."/>
            <person name="Berlin A."/>
            <person name="Bochicchio J."/>
            <person name="Borenstein D."/>
            <person name="Chapman S.B."/>
            <person name="Chen Z."/>
            <person name="Engels R."/>
            <person name="Freedman E."/>
            <person name="Gellesch M."/>
            <person name="Goldberg J."/>
            <person name="Griggs A."/>
            <person name="Gujja S."/>
            <person name="Heilman E."/>
            <person name="Heiman D."/>
            <person name="Hepburn T."/>
            <person name="Howarth C."/>
            <person name="Jen D."/>
            <person name="Larson L."/>
            <person name="Lewis B."/>
            <person name="Mehta T."/>
            <person name="Park D."/>
            <person name="Pearson M."/>
            <person name="Roberts A."/>
            <person name="Saif S."/>
            <person name="Shea T."/>
            <person name="Shenoy N."/>
            <person name="Sisk P."/>
            <person name="Stolte C."/>
            <person name="Sykes S."/>
            <person name="Thomson T."/>
            <person name="Walk T."/>
            <person name="White J."/>
            <person name="Yandava C."/>
            <person name="Izard J."/>
            <person name="Baranova O.V."/>
            <person name="Blanton J.M."/>
            <person name="Tanner A.C."/>
            <person name="Dewhirst F.E."/>
            <person name="Haas B."/>
            <person name="Nusbaum C."/>
            <person name="Birren B."/>
        </authorList>
    </citation>
    <scope>NUCLEOTIDE SEQUENCE [LARGE SCALE GENOMIC DNA]</scope>
    <source>
        <strain evidence="2">1-1 BBBD Race 1</strain>
    </source>
</reference>
<dbReference type="OrthoDB" id="8047701at2759"/>
<evidence type="ECO:0000256" key="1">
    <source>
        <dbReference type="SAM" id="MobiDB-lite"/>
    </source>
</evidence>
<name>A0A180GUM1_PUCT1</name>
<accession>A0A180GUM1</accession>
<reference evidence="3 4" key="3">
    <citation type="journal article" date="2017" name="G3 (Bethesda)">
        <title>Comparative analysis highlights variable genome content of wheat rusts and divergence of the mating loci.</title>
        <authorList>
            <person name="Cuomo C.A."/>
            <person name="Bakkeren G."/>
            <person name="Khalil H.B."/>
            <person name="Panwar V."/>
            <person name="Joly D."/>
            <person name="Linning R."/>
            <person name="Sakthikumar S."/>
            <person name="Song X."/>
            <person name="Adiconis X."/>
            <person name="Fan L."/>
            <person name="Goldberg J.M."/>
            <person name="Levin J.Z."/>
            <person name="Young S."/>
            <person name="Zeng Q."/>
            <person name="Anikster Y."/>
            <person name="Bruce M."/>
            <person name="Wang M."/>
            <person name="Yin C."/>
            <person name="McCallum B."/>
            <person name="Szabo L.J."/>
            <person name="Hulbert S."/>
            <person name="Chen X."/>
            <person name="Fellers J.P."/>
        </authorList>
    </citation>
    <scope>NUCLEOTIDE SEQUENCE</scope>
    <source>
        <strain evidence="3">isolate 1-1 / race 1 (BBBD)</strain>
        <strain evidence="4">Isolate 1-1 / race 1 (BBBD)</strain>
    </source>
</reference>
<keyword evidence="4" id="KW-1185">Reference proteome</keyword>
<evidence type="ECO:0000313" key="4">
    <source>
        <dbReference type="Proteomes" id="UP000005240"/>
    </source>
</evidence>
<proteinExistence type="predicted"/>
<dbReference type="Pfam" id="PF14223">
    <property type="entry name" value="Retrotran_gag_2"/>
    <property type="match status" value="1"/>
</dbReference>
<reference evidence="3" key="4">
    <citation type="submission" date="2025-05" db="UniProtKB">
        <authorList>
            <consortium name="EnsemblFungi"/>
        </authorList>
    </citation>
    <scope>IDENTIFICATION</scope>
    <source>
        <strain evidence="3">isolate 1-1 / race 1 (BBBD)</strain>
    </source>
</reference>
<dbReference type="Proteomes" id="UP000005240">
    <property type="component" value="Unassembled WGS sequence"/>
</dbReference>
<dbReference type="EnsemblFungi" id="PTTG_26552-t43_1">
    <property type="protein sequence ID" value="PTTG_26552-t43_1-p1"/>
    <property type="gene ID" value="PTTG_26552"/>
</dbReference>
<dbReference type="EMBL" id="ADAS02000026">
    <property type="protein sequence ID" value="OAV95673.1"/>
    <property type="molecule type" value="Genomic_DNA"/>
</dbReference>
<feature type="compositionally biased region" description="Polar residues" evidence="1">
    <location>
        <begin position="45"/>
        <end position="62"/>
    </location>
</feature>
<reference evidence="2" key="2">
    <citation type="submission" date="2016-05" db="EMBL/GenBank/DDBJ databases">
        <title>Comparative analysis highlights variable genome content of wheat rusts and divergence of the mating loci.</title>
        <authorList>
            <person name="Cuomo C.A."/>
            <person name="Bakkeren G."/>
            <person name="Szabo L."/>
            <person name="Khalil H."/>
            <person name="Joly D."/>
            <person name="Goldberg J."/>
            <person name="Young S."/>
            <person name="Zeng Q."/>
            <person name="Fellers J."/>
        </authorList>
    </citation>
    <scope>NUCLEOTIDE SEQUENCE [LARGE SCALE GENOMIC DNA]</scope>
    <source>
        <strain evidence="2">1-1 BBBD Race 1</strain>
    </source>
</reference>
<evidence type="ECO:0000313" key="3">
    <source>
        <dbReference type="EnsemblFungi" id="PTTG_26552-t43_1-p1"/>
    </source>
</evidence>
<dbReference type="VEuPathDB" id="FungiDB:PTTG_26552"/>
<organism evidence="2">
    <name type="scientific">Puccinia triticina (isolate 1-1 / race 1 (BBBD))</name>
    <name type="common">Brown leaf rust fungus</name>
    <dbReference type="NCBI Taxonomy" id="630390"/>
    <lineage>
        <taxon>Eukaryota</taxon>
        <taxon>Fungi</taxon>
        <taxon>Dikarya</taxon>
        <taxon>Basidiomycota</taxon>
        <taxon>Pucciniomycotina</taxon>
        <taxon>Pucciniomycetes</taxon>
        <taxon>Pucciniales</taxon>
        <taxon>Pucciniaceae</taxon>
        <taxon>Puccinia</taxon>
    </lineage>
</organism>
<evidence type="ECO:0000313" key="2">
    <source>
        <dbReference type="EMBL" id="OAV95673.1"/>
    </source>
</evidence>